<keyword evidence="3" id="KW-1064">Adaptive immunity</keyword>
<accession>A6KEI1</accession>
<feature type="chain" id="PRO_5039892093" evidence="7">
    <location>
        <begin position="18"/>
        <end position="121"/>
    </location>
</feature>
<dbReference type="SUPFAM" id="SSF48726">
    <property type="entry name" value="Immunoglobulin"/>
    <property type="match status" value="1"/>
</dbReference>
<name>A6KEI1_RAT</name>
<keyword evidence="5" id="KW-0393">Immunoglobulin domain</keyword>
<reference evidence="9 10" key="1">
    <citation type="submission" date="2005-07" db="EMBL/GenBank/DDBJ databases">
        <authorList>
            <person name="Mural R.J."/>
            <person name="Li P.W."/>
            <person name="Adams M.D."/>
            <person name="Amanatides P.G."/>
            <person name="Baden-Tillson H."/>
            <person name="Barnstead M."/>
            <person name="Chin S.H."/>
            <person name="Dew I."/>
            <person name="Evans C.A."/>
            <person name="Ferriera S."/>
            <person name="Flanigan M."/>
            <person name="Fosler C."/>
            <person name="Glodek A."/>
            <person name="Gu Z."/>
            <person name="Holt R.A."/>
            <person name="Jennings D."/>
            <person name="Kraft C.L."/>
            <person name="Lu F."/>
            <person name="Nguyen T."/>
            <person name="Nusskern D.R."/>
            <person name="Pfannkoch C.M."/>
            <person name="Sitter C."/>
            <person name="Sutton G.G."/>
            <person name="Venter J.C."/>
            <person name="Wang Z."/>
            <person name="Woodage T."/>
            <person name="Zheng X.H."/>
            <person name="Zhong F."/>
        </authorList>
    </citation>
    <scope>NUCLEOTIDE SEQUENCE [LARGE SCALE GENOMIC DNA]</scope>
    <source>
        <strain>BN</strain>
        <strain evidence="10">Sprague-Dawley</strain>
    </source>
</reference>
<dbReference type="PANTHER" id="PTHR19343">
    <property type="entry name" value="T CELL RECEPTOR ALPHA VARIABLE 1-2"/>
    <property type="match status" value="1"/>
</dbReference>
<dbReference type="Pfam" id="PF07686">
    <property type="entry name" value="V-set"/>
    <property type="match status" value="1"/>
</dbReference>
<sequence length="121" mass="13364">MWGFVLCLFLMAGGASGQGVEQPAKLMSVEGTFARVNCTYSTSGFNGLSWYQQHEGQAPVFLFYTVLDGLKDSGRFSTFLSRSDGYSYLLLTELQIKDSASYLCAVRDTVTVLPLQLHRNS</sequence>
<dbReference type="GO" id="GO:0042101">
    <property type="term" value="C:T cell receptor complex"/>
    <property type="evidence" value="ECO:0007669"/>
    <property type="project" value="UniProtKB-KW"/>
</dbReference>
<feature type="domain" description="Ig-like" evidence="8">
    <location>
        <begin position="30"/>
        <end position="121"/>
    </location>
</feature>
<dbReference type="SMART" id="SM00406">
    <property type="entry name" value="IGv"/>
    <property type="match status" value="1"/>
</dbReference>
<evidence type="ECO:0000259" key="8">
    <source>
        <dbReference type="PROSITE" id="PS50835"/>
    </source>
</evidence>
<dbReference type="AlphaFoldDB" id="A6KEI1"/>
<keyword evidence="6" id="KW-1279">T cell receptor</keyword>
<dbReference type="InterPro" id="IPR013783">
    <property type="entry name" value="Ig-like_fold"/>
</dbReference>
<evidence type="ECO:0000256" key="3">
    <source>
        <dbReference type="ARBA" id="ARBA00023130"/>
    </source>
</evidence>
<dbReference type="InterPro" id="IPR051006">
    <property type="entry name" value="TCR_variable_domain"/>
</dbReference>
<dbReference type="EMBL" id="CH474040">
    <property type="protein sequence ID" value="EDL88486.1"/>
    <property type="molecule type" value="Genomic_DNA"/>
</dbReference>
<dbReference type="PROSITE" id="PS50835">
    <property type="entry name" value="IG_LIKE"/>
    <property type="match status" value="1"/>
</dbReference>
<gene>
    <name evidence="9" type="ORF">rCG_61253</name>
</gene>
<evidence type="ECO:0000256" key="4">
    <source>
        <dbReference type="ARBA" id="ARBA00023170"/>
    </source>
</evidence>
<dbReference type="Gene3D" id="2.60.40.10">
    <property type="entry name" value="Immunoglobulins"/>
    <property type="match status" value="1"/>
</dbReference>
<dbReference type="Proteomes" id="UP000234681">
    <property type="component" value="Chromosome 15"/>
</dbReference>
<evidence type="ECO:0000256" key="6">
    <source>
        <dbReference type="ARBA" id="ARBA00043266"/>
    </source>
</evidence>
<protein>
    <submittedName>
        <fullName evidence="9">RCG61253</fullName>
    </submittedName>
</protein>
<dbReference type="PANTHER" id="PTHR19343:SF23">
    <property type="entry name" value="T CELL RECEPTOR ALPHA VARIABLE 1-2"/>
    <property type="match status" value="1"/>
</dbReference>
<dbReference type="InterPro" id="IPR013106">
    <property type="entry name" value="Ig_V-set"/>
</dbReference>
<evidence type="ECO:0000256" key="5">
    <source>
        <dbReference type="ARBA" id="ARBA00023319"/>
    </source>
</evidence>
<evidence type="ECO:0000256" key="7">
    <source>
        <dbReference type="SAM" id="SignalP"/>
    </source>
</evidence>
<evidence type="ECO:0000256" key="2">
    <source>
        <dbReference type="ARBA" id="ARBA00022859"/>
    </source>
</evidence>
<evidence type="ECO:0000313" key="10">
    <source>
        <dbReference type="Proteomes" id="UP000234681"/>
    </source>
</evidence>
<evidence type="ECO:0000256" key="1">
    <source>
        <dbReference type="ARBA" id="ARBA00022729"/>
    </source>
</evidence>
<keyword evidence="1 7" id="KW-0732">Signal</keyword>
<dbReference type="GO" id="GO:0002250">
    <property type="term" value="P:adaptive immune response"/>
    <property type="evidence" value="ECO:0007669"/>
    <property type="project" value="UniProtKB-KW"/>
</dbReference>
<dbReference type="InterPro" id="IPR036179">
    <property type="entry name" value="Ig-like_dom_sf"/>
</dbReference>
<feature type="non-terminal residue" evidence="9">
    <location>
        <position position="121"/>
    </location>
</feature>
<keyword evidence="4" id="KW-0675">Receptor</keyword>
<dbReference type="InterPro" id="IPR007110">
    <property type="entry name" value="Ig-like_dom"/>
</dbReference>
<proteinExistence type="predicted"/>
<keyword evidence="2" id="KW-0391">Immunity</keyword>
<evidence type="ECO:0000313" key="9">
    <source>
        <dbReference type="EMBL" id="EDL88486.1"/>
    </source>
</evidence>
<organism evidence="9 10">
    <name type="scientific">Rattus norvegicus</name>
    <name type="common">Rat</name>
    <dbReference type="NCBI Taxonomy" id="10116"/>
    <lineage>
        <taxon>Eukaryota</taxon>
        <taxon>Metazoa</taxon>
        <taxon>Chordata</taxon>
        <taxon>Craniata</taxon>
        <taxon>Vertebrata</taxon>
        <taxon>Euteleostomi</taxon>
        <taxon>Mammalia</taxon>
        <taxon>Eutheria</taxon>
        <taxon>Euarchontoglires</taxon>
        <taxon>Glires</taxon>
        <taxon>Rodentia</taxon>
        <taxon>Myomorpha</taxon>
        <taxon>Muroidea</taxon>
        <taxon>Muridae</taxon>
        <taxon>Murinae</taxon>
        <taxon>Rattus</taxon>
    </lineage>
</organism>
<feature type="signal peptide" evidence="7">
    <location>
        <begin position="1"/>
        <end position="17"/>
    </location>
</feature>